<dbReference type="Proteomes" id="UP000007800">
    <property type="component" value="Unassembled WGS sequence"/>
</dbReference>
<keyword evidence="3 5" id="KW-1133">Transmembrane helix</keyword>
<feature type="transmembrane region" description="Helical" evidence="5">
    <location>
        <begin position="105"/>
        <end position="125"/>
    </location>
</feature>
<sequence>MATLVSGLGTVHHRVLWALGRDACSSAIVETREEKRHVKSHEAMPVVLPCMGFLIALWFAPTIIRRCALAIGLDLNGYGTTGNVVADACGSFLLFLVLAEAPLPGPLVVTVAAILAIIPMHVYSILVRTMLIYVNEWTFMILVVPGIIFCTFWLGSTADYVIEYFDLSPVKGRVLQPSRRLLPGDPKFHKLIRVCALNTIVLVPLIGLGCVCLQQYRDRLGLFVDMDSERLPSKLEIAVQMIYFILVNEFLFFYGHWLFHASPFLYKKIHKVHHEYPAPNAFASLYCHPLELLIADFIPLGAGAFFLGSHCSTFLLWSIYAVLGTEGHHSGIRWPWIMWFDHQPDFHDFHHQKFNVNYGNIGFLDKIHGTDGLWQAHLAQLKAQREEKGRIPTKFLNHYCA</sequence>
<feature type="transmembrane region" description="Helical" evidence="5">
    <location>
        <begin position="191"/>
        <end position="216"/>
    </location>
</feature>
<organism evidence="8">
    <name type="scientific">Perkinsus marinus (strain ATCC 50983 / TXsc)</name>
    <dbReference type="NCBI Taxonomy" id="423536"/>
    <lineage>
        <taxon>Eukaryota</taxon>
        <taxon>Sar</taxon>
        <taxon>Alveolata</taxon>
        <taxon>Perkinsozoa</taxon>
        <taxon>Perkinsea</taxon>
        <taxon>Perkinsida</taxon>
        <taxon>Perkinsidae</taxon>
        <taxon>Perkinsus</taxon>
    </lineage>
</organism>
<dbReference type="PANTHER" id="PTHR11863">
    <property type="entry name" value="STEROL DESATURASE"/>
    <property type="match status" value="1"/>
</dbReference>
<comment type="subcellular location">
    <subcellularLocation>
        <location evidence="1">Membrane</location>
    </subcellularLocation>
</comment>
<dbReference type="InterPro" id="IPR006694">
    <property type="entry name" value="Fatty_acid_hydroxylase"/>
</dbReference>
<gene>
    <name evidence="7" type="ORF">Pmar_PMAR000965</name>
</gene>
<evidence type="ECO:0000256" key="3">
    <source>
        <dbReference type="ARBA" id="ARBA00022989"/>
    </source>
</evidence>
<feature type="transmembrane region" description="Helical" evidence="5">
    <location>
        <begin position="46"/>
        <end position="64"/>
    </location>
</feature>
<evidence type="ECO:0000256" key="2">
    <source>
        <dbReference type="ARBA" id="ARBA00022692"/>
    </source>
</evidence>
<dbReference type="GeneID" id="9059196"/>
<evidence type="ECO:0000259" key="6">
    <source>
        <dbReference type="Pfam" id="PF04116"/>
    </source>
</evidence>
<evidence type="ECO:0000256" key="4">
    <source>
        <dbReference type="ARBA" id="ARBA00023136"/>
    </source>
</evidence>
<feature type="domain" description="Fatty acid hydroxylase" evidence="6">
    <location>
        <begin position="242"/>
        <end position="370"/>
    </location>
</feature>
<dbReference type="GO" id="GO:0005506">
    <property type="term" value="F:iron ion binding"/>
    <property type="evidence" value="ECO:0007669"/>
    <property type="project" value="InterPro"/>
</dbReference>
<evidence type="ECO:0000313" key="7">
    <source>
        <dbReference type="EMBL" id="EER13804.1"/>
    </source>
</evidence>
<name>C5KP16_PERM5</name>
<proteinExistence type="predicted"/>
<protein>
    <submittedName>
        <fullName evidence="7">Sterol desaturase, putative</fullName>
    </submittedName>
</protein>
<feature type="transmembrane region" description="Helical" evidence="5">
    <location>
        <begin position="298"/>
        <end position="323"/>
    </location>
</feature>
<keyword evidence="4 5" id="KW-0472">Membrane</keyword>
<reference evidence="7 8" key="1">
    <citation type="submission" date="2008-07" db="EMBL/GenBank/DDBJ databases">
        <authorList>
            <person name="El-Sayed N."/>
            <person name="Caler E."/>
            <person name="Inman J."/>
            <person name="Amedeo P."/>
            <person name="Hass B."/>
            <person name="Wortman J."/>
        </authorList>
    </citation>
    <scope>NUCLEOTIDE SEQUENCE [LARGE SCALE GENOMIC DNA]</scope>
    <source>
        <strain evidence="8">ATCC 50983 / TXsc</strain>
    </source>
</reference>
<feature type="transmembrane region" description="Helical" evidence="5">
    <location>
        <begin position="137"/>
        <end position="155"/>
    </location>
</feature>
<feature type="transmembrane region" description="Helical" evidence="5">
    <location>
        <begin position="237"/>
        <end position="259"/>
    </location>
</feature>
<dbReference type="EMBL" id="GG674889">
    <property type="protein sequence ID" value="EER13804.1"/>
    <property type="molecule type" value="Genomic_DNA"/>
</dbReference>
<dbReference type="GO" id="GO:0008610">
    <property type="term" value="P:lipid biosynthetic process"/>
    <property type="evidence" value="ECO:0007669"/>
    <property type="project" value="InterPro"/>
</dbReference>
<evidence type="ECO:0000313" key="8">
    <source>
        <dbReference type="Proteomes" id="UP000007800"/>
    </source>
</evidence>
<dbReference type="AlphaFoldDB" id="C5KP16"/>
<dbReference type="RefSeq" id="XP_002782009.1">
    <property type="nucleotide sequence ID" value="XM_002781963.1"/>
</dbReference>
<keyword evidence="2 5" id="KW-0812">Transmembrane</keyword>
<dbReference type="GO" id="GO:0016020">
    <property type="term" value="C:membrane"/>
    <property type="evidence" value="ECO:0007669"/>
    <property type="project" value="UniProtKB-SubCell"/>
</dbReference>
<dbReference type="Pfam" id="PF04116">
    <property type="entry name" value="FA_hydroxylase"/>
    <property type="match status" value="1"/>
</dbReference>
<dbReference type="OrthoDB" id="421628at2759"/>
<keyword evidence="8" id="KW-1185">Reference proteome</keyword>
<feature type="transmembrane region" description="Helical" evidence="5">
    <location>
        <begin position="76"/>
        <end position="99"/>
    </location>
</feature>
<evidence type="ECO:0000256" key="1">
    <source>
        <dbReference type="ARBA" id="ARBA00004370"/>
    </source>
</evidence>
<dbReference type="InParanoid" id="C5KP16"/>
<dbReference type="InterPro" id="IPR050307">
    <property type="entry name" value="Sterol_Desaturase_Related"/>
</dbReference>
<dbReference type="GO" id="GO:0016491">
    <property type="term" value="F:oxidoreductase activity"/>
    <property type="evidence" value="ECO:0007669"/>
    <property type="project" value="InterPro"/>
</dbReference>
<accession>C5KP16</accession>
<evidence type="ECO:0000256" key="5">
    <source>
        <dbReference type="SAM" id="Phobius"/>
    </source>
</evidence>